<dbReference type="AlphaFoldDB" id="A0A5E8C559"/>
<gene>
    <name evidence="7" type="ORF">SAPINGB_P004960</name>
</gene>
<dbReference type="GeneID" id="43583775"/>
<keyword evidence="4" id="KW-1133">Transmembrane helix</keyword>
<dbReference type="GO" id="GO:0045271">
    <property type="term" value="C:respiratory chain complex I"/>
    <property type="evidence" value="ECO:0007669"/>
    <property type="project" value="InterPro"/>
</dbReference>
<keyword evidence="6" id="KW-0472">Membrane</keyword>
<evidence type="ECO:0000313" key="7">
    <source>
        <dbReference type="EMBL" id="VVT56316.1"/>
    </source>
</evidence>
<evidence type="ECO:0000313" key="8">
    <source>
        <dbReference type="Proteomes" id="UP000398389"/>
    </source>
</evidence>
<evidence type="ECO:0000256" key="5">
    <source>
        <dbReference type="ARBA" id="ARBA00023128"/>
    </source>
</evidence>
<evidence type="ECO:0000256" key="2">
    <source>
        <dbReference type="ARBA" id="ARBA00022692"/>
    </source>
</evidence>
<keyword evidence="8" id="KW-1185">Reference proteome</keyword>
<dbReference type="Proteomes" id="UP000398389">
    <property type="component" value="Unassembled WGS sequence"/>
</dbReference>
<protein>
    <submittedName>
        <fullName evidence="7">Uncharacterized protein</fullName>
    </submittedName>
</protein>
<reference evidence="7 8" key="1">
    <citation type="submission" date="2019-09" db="EMBL/GenBank/DDBJ databases">
        <authorList>
            <person name="Brejova B."/>
        </authorList>
    </citation>
    <scope>NUCLEOTIDE SEQUENCE [LARGE SCALE GENOMIC DNA]</scope>
</reference>
<comment type="subcellular location">
    <subcellularLocation>
        <location evidence="1">Mitochondrion inner membrane</location>
        <topology evidence="1">Multi-pass membrane protein</topology>
    </subcellularLocation>
</comment>
<dbReference type="InterPro" id="IPR039205">
    <property type="entry name" value="NDUFA11"/>
</dbReference>
<dbReference type="PANTHER" id="PTHR21382">
    <property type="entry name" value="NADH-UBIQUINONE OXIDOREDUCTASE SUBUNIT"/>
    <property type="match status" value="1"/>
</dbReference>
<dbReference type="GO" id="GO:0005743">
    <property type="term" value="C:mitochondrial inner membrane"/>
    <property type="evidence" value="ECO:0007669"/>
    <property type="project" value="UniProtKB-SubCell"/>
</dbReference>
<accession>A0A5E8C559</accession>
<keyword evidence="5" id="KW-0496">Mitochondrion</keyword>
<dbReference type="PANTHER" id="PTHR21382:SF1">
    <property type="entry name" value="NADH DEHYDROGENASE [UBIQUINONE] 1 ALPHA SUBCOMPLEX SUBUNIT 11"/>
    <property type="match status" value="1"/>
</dbReference>
<evidence type="ECO:0000256" key="3">
    <source>
        <dbReference type="ARBA" id="ARBA00022792"/>
    </source>
</evidence>
<dbReference type="OrthoDB" id="1913277at2759"/>
<dbReference type="RefSeq" id="XP_031855566.1">
    <property type="nucleotide sequence ID" value="XM_031999675.1"/>
</dbReference>
<keyword evidence="3" id="KW-0999">Mitochondrion inner membrane</keyword>
<dbReference type="EMBL" id="CABVLU010000004">
    <property type="protein sequence ID" value="VVT56316.1"/>
    <property type="molecule type" value="Genomic_DNA"/>
</dbReference>
<proteinExistence type="predicted"/>
<evidence type="ECO:0000256" key="4">
    <source>
        <dbReference type="ARBA" id="ARBA00022989"/>
    </source>
</evidence>
<sequence>MTLNDTFPTITLREYPEYTPRNTLKLTLQSAAVSAGFGLVASAIKNSLSNPKTSGFLYPKIGYHVFLYAAGGSAFTFGEAISANLREKEDGWNTANGGALAGAVIGATFKSVPKVIGFALLTGSALGIYGWSGGILGYGREDALKIAGGITDISEKPKQGFWEVVHRRPLSQTLEELGDLVRPFESK</sequence>
<keyword evidence="2" id="KW-0812">Transmembrane</keyword>
<evidence type="ECO:0000256" key="1">
    <source>
        <dbReference type="ARBA" id="ARBA00004448"/>
    </source>
</evidence>
<dbReference type="GO" id="GO:0006120">
    <property type="term" value="P:mitochondrial electron transport, NADH to ubiquinone"/>
    <property type="evidence" value="ECO:0007669"/>
    <property type="project" value="InterPro"/>
</dbReference>
<evidence type="ECO:0000256" key="6">
    <source>
        <dbReference type="ARBA" id="ARBA00023136"/>
    </source>
</evidence>
<name>A0A5E8C559_9ASCO</name>
<organism evidence="7 8">
    <name type="scientific">Magnusiomyces paraingens</name>
    <dbReference type="NCBI Taxonomy" id="2606893"/>
    <lineage>
        <taxon>Eukaryota</taxon>
        <taxon>Fungi</taxon>
        <taxon>Dikarya</taxon>
        <taxon>Ascomycota</taxon>
        <taxon>Saccharomycotina</taxon>
        <taxon>Dipodascomycetes</taxon>
        <taxon>Dipodascales</taxon>
        <taxon>Dipodascaceae</taxon>
        <taxon>Magnusiomyces</taxon>
    </lineage>
</organism>